<accession>A0A395JKY6</accession>
<gene>
    <name evidence="5" type="ORF">DFR28_103137</name>
</gene>
<protein>
    <submittedName>
        <fullName evidence="5">LacI family transcriptional regulator</fullName>
    </submittedName>
</protein>
<dbReference type="GO" id="GO:0000976">
    <property type="term" value="F:transcription cis-regulatory region binding"/>
    <property type="evidence" value="ECO:0007669"/>
    <property type="project" value="TreeGrafter"/>
</dbReference>
<dbReference type="InterPro" id="IPR010982">
    <property type="entry name" value="Lambda_DNA-bd_dom_sf"/>
</dbReference>
<dbReference type="Proteomes" id="UP000253083">
    <property type="component" value="Unassembled WGS sequence"/>
</dbReference>
<dbReference type="GO" id="GO:0003700">
    <property type="term" value="F:DNA-binding transcription factor activity"/>
    <property type="evidence" value="ECO:0007669"/>
    <property type="project" value="TreeGrafter"/>
</dbReference>
<dbReference type="SMART" id="SM00354">
    <property type="entry name" value="HTH_LACI"/>
    <property type="match status" value="1"/>
</dbReference>
<feature type="domain" description="HTH lacI-type" evidence="4">
    <location>
        <begin position="4"/>
        <end position="59"/>
    </location>
</feature>
<dbReference type="InterPro" id="IPR046335">
    <property type="entry name" value="LacI/GalR-like_sensor"/>
</dbReference>
<dbReference type="Gene3D" id="1.10.260.40">
    <property type="entry name" value="lambda repressor-like DNA-binding domains"/>
    <property type="match status" value="1"/>
</dbReference>
<dbReference type="FunCoup" id="A0A395JKY6">
    <property type="interactions" value="308"/>
</dbReference>
<evidence type="ECO:0000259" key="4">
    <source>
        <dbReference type="PROSITE" id="PS50932"/>
    </source>
</evidence>
<dbReference type="Pfam" id="PF00356">
    <property type="entry name" value="LacI"/>
    <property type="match status" value="1"/>
</dbReference>
<evidence type="ECO:0000256" key="1">
    <source>
        <dbReference type="ARBA" id="ARBA00023015"/>
    </source>
</evidence>
<keyword evidence="3" id="KW-0804">Transcription</keyword>
<dbReference type="CDD" id="cd01392">
    <property type="entry name" value="HTH_LacI"/>
    <property type="match status" value="1"/>
</dbReference>
<dbReference type="InParanoid" id="A0A395JKY6"/>
<evidence type="ECO:0000256" key="2">
    <source>
        <dbReference type="ARBA" id="ARBA00023125"/>
    </source>
</evidence>
<dbReference type="SUPFAM" id="SSF47413">
    <property type="entry name" value="lambda repressor-like DNA-binding domains"/>
    <property type="match status" value="1"/>
</dbReference>
<dbReference type="PANTHER" id="PTHR30146">
    <property type="entry name" value="LACI-RELATED TRANSCRIPTIONAL REPRESSOR"/>
    <property type="match status" value="1"/>
</dbReference>
<dbReference type="SUPFAM" id="SSF53822">
    <property type="entry name" value="Periplasmic binding protein-like I"/>
    <property type="match status" value="1"/>
</dbReference>
<comment type="caution">
    <text evidence="5">The sequence shown here is derived from an EMBL/GenBank/DDBJ whole genome shotgun (WGS) entry which is preliminary data.</text>
</comment>
<sequence>MNKIKLVDVAHAAGVSKSTVSQFLNGRFNYMSEDTKARIEQAISQLNYVPNSIARSLKTDKTRIIGVIVRDIAGSYTSRAIRGMDDYCKKNGYNLIIYNTDFDAASEATALTSLTQLRVDGIIIVPSGMNSLLVAEIVEKGCPVVQFQLERDDDANNIILSDYKQGAYDATEYLIRLGHRRICFLTQEFSKVKSRKERFQGYVAALNAHGLELDSSLIQYWHRHRGFDNAPAELLAADNPPTAMFTQHLAITSQLLTELNQANICIPDDVSVLGFDELPMADLLKVPITVVKQKPYEIGNESAKLLIHQLENPGSANQRIMVPCTLVERDSCKHI</sequence>
<dbReference type="OrthoDB" id="9798934at2"/>
<proteinExistence type="predicted"/>
<keyword evidence="1" id="KW-0805">Transcription regulation</keyword>
<dbReference type="InterPro" id="IPR028082">
    <property type="entry name" value="Peripla_BP_I"/>
</dbReference>
<evidence type="ECO:0000256" key="3">
    <source>
        <dbReference type="ARBA" id="ARBA00023163"/>
    </source>
</evidence>
<dbReference type="InterPro" id="IPR000843">
    <property type="entry name" value="HTH_LacI"/>
</dbReference>
<dbReference type="PROSITE" id="PS00356">
    <property type="entry name" value="HTH_LACI_1"/>
    <property type="match status" value="1"/>
</dbReference>
<dbReference type="Pfam" id="PF13377">
    <property type="entry name" value="Peripla_BP_3"/>
    <property type="match status" value="1"/>
</dbReference>
<dbReference type="RefSeq" id="WP_113954716.1">
    <property type="nucleotide sequence ID" value="NZ_QNRT01000003.1"/>
</dbReference>
<dbReference type="PANTHER" id="PTHR30146:SF109">
    <property type="entry name" value="HTH-TYPE TRANSCRIPTIONAL REGULATOR GALS"/>
    <property type="match status" value="1"/>
</dbReference>
<evidence type="ECO:0000313" key="5">
    <source>
        <dbReference type="EMBL" id="RBP49712.1"/>
    </source>
</evidence>
<dbReference type="PROSITE" id="PS50932">
    <property type="entry name" value="HTH_LACI_2"/>
    <property type="match status" value="1"/>
</dbReference>
<dbReference type="AlphaFoldDB" id="A0A395JKY6"/>
<evidence type="ECO:0000313" key="6">
    <source>
        <dbReference type="Proteomes" id="UP000253083"/>
    </source>
</evidence>
<keyword evidence="6" id="KW-1185">Reference proteome</keyword>
<name>A0A395JKY6_9GAMM</name>
<reference evidence="5 6" key="1">
    <citation type="submission" date="2018-06" db="EMBL/GenBank/DDBJ databases">
        <title>Genomic Encyclopedia of Type Strains, Phase IV (KMG-IV): sequencing the most valuable type-strain genomes for metagenomic binning, comparative biology and taxonomic classification.</title>
        <authorList>
            <person name="Goeker M."/>
        </authorList>
    </citation>
    <scope>NUCLEOTIDE SEQUENCE [LARGE SCALE GENOMIC DNA]</scope>
    <source>
        <strain evidence="5 6">DSM 24032</strain>
    </source>
</reference>
<keyword evidence="2" id="KW-0238">DNA-binding</keyword>
<dbReference type="CDD" id="cd19977">
    <property type="entry name" value="PBP1_EndR-like"/>
    <property type="match status" value="1"/>
</dbReference>
<organism evidence="5 6">
    <name type="scientific">Arenicella xantha</name>
    <dbReference type="NCBI Taxonomy" id="644221"/>
    <lineage>
        <taxon>Bacteria</taxon>
        <taxon>Pseudomonadati</taxon>
        <taxon>Pseudomonadota</taxon>
        <taxon>Gammaproteobacteria</taxon>
        <taxon>Arenicellales</taxon>
        <taxon>Arenicellaceae</taxon>
        <taxon>Arenicella</taxon>
    </lineage>
</organism>
<dbReference type="EMBL" id="QNRT01000003">
    <property type="protein sequence ID" value="RBP49712.1"/>
    <property type="molecule type" value="Genomic_DNA"/>
</dbReference>
<dbReference type="Gene3D" id="3.40.50.2300">
    <property type="match status" value="2"/>
</dbReference>